<dbReference type="EMBL" id="MU004407">
    <property type="protein sequence ID" value="KAF2652214.1"/>
    <property type="molecule type" value="Genomic_DNA"/>
</dbReference>
<accession>A0A6A6T121</accession>
<evidence type="ECO:0000313" key="3">
    <source>
        <dbReference type="EMBL" id="KAF2652214.1"/>
    </source>
</evidence>
<evidence type="ECO:0000259" key="2">
    <source>
        <dbReference type="PROSITE" id="PS50181"/>
    </source>
</evidence>
<dbReference type="SUPFAM" id="SSF50985">
    <property type="entry name" value="RCC1/BLIP-II"/>
    <property type="match status" value="2"/>
</dbReference>
<sequence>MSDRVSSITDLPVDILVLVFPYLAAKDFLALCSTCKAFQQNSIRLDPAYWRHATQAAFRVRNQPVVEHDGVRWQKLYRRMLTQSRVFTWGSNSHHRLGHSYPQPRPAARRGHGPRIPVGRTFQHNSHIHYPMPMEKVQQLGIVADMQCGGWSTTLLTSKGSLYTCGVLDGMQIIHNHRPENGPEALRFPVGFPYSTQMAAYEEPTIAIRQFSAGRTHILALSDSGRIWSWYAVHKPALHVKFLNVQLTEASSGESSAADKPLYGRVKQVVAGWSRSSAYIYGTGIVVWDTVHREHDDNDEMDTMLVMENAEVPKTGYQRPRGAYRETEEEKALGREVGAVLSYIILEAYVVFVTDNGKIFCGKFGDKHHVEQILELRALRNQNGIPSDVQGSFRSFAVFKDGEVITTNQDYLDACWTLRHDADNDHSDVGGLKRIPALQHKDVISVAFGDYHFLALHSNGKITSYGTELQGCGALGLGGEGDPEGRTRGIKYQGFSHDGKLLPHCYTSGRQVWFEEEKKQWIRFITSGGKEPAEAKERMRLFLQDANVQGEVSEWFEQQGRDWDKDPELKEYDQDGLGSYYALSISAAGWHSGAVVLVNDTLAAQGFRYVWAEKSFPRLRLSNGVEMPGDVVFDEWRFERPEWDLTVDV</sequence>
<keyword evidence="4" id="KW-1185">Reference proteome</keyword>
<dbReference type="Pfam" id="PF12937">
    <property type="entry name" value="F-box-like"/>
    <property type="match status" value="1"/>
</dbReference>
<dbReference type="GO" id="GO:0005085">
    <property type="term" value="F:guanyl-nucleotide exchange factor activity"/>
    <property type="evidence" value="ECO:0007669"/>
    <property type="project" value="TreeGrafter"/>
</dbReference>
<dbReference type="InterPro" id="IPR009091">
    <property type="entry name" value="RCC1/BLIP-II"/>
</dbReference>
<dbReference type="InterPro" id="IPR036047">
    <property type="entry name" value="F-box-like_dom_sf"/>
</dbReference>
<dbReference type="CDD" id="cd09917">
    <property type="entry name" value="F-box_SF"/>
    <property type="match status" value="1"/>
</dbReference>
<dbReference type="Gene3D" id="1.20.1280.50">
    <property type="match status" value="1"/>
</dbReference>
<dbReference type="Gene3D" id="2.130.10.30">
    <property type="entry name" value="Regulator of chromosome condensation 1/beta-lactamase-inhibitor protein II"/>
    <property type="match status" value="2"/>
</dbReference>
<name>A0A6A6T121_9PLEO</name>
<feature type="domain" description="F-box" evidence="2">
    <location>
        <begin position="5"/>
        <end position="53"/>
    </location>
</feature>
<dbReference type="Pfam" id="PF00415">
    <property type="entry name" value="RCC1"/>
    <property type="match status" value="1"/>
</dbReference>
<dbReference type="Proteomes" id="UP000799324">
    <property type="component" value="Unassembled WGS sequence"/>
</dbReference>
<feature type="repeat" description="RCC1" evidence="1">
    <location>
        <begin position="84"/>
        <end position="159"/>
    </location>
</feature>
<dbReference type="OrthoDB" id="61110at2759"/>
<dbReference type="PROSITE" id="PS50181">
    <property type="entry name" value="FBOX"/>
    <property type="match status" value="1"/>
</dbReference>
<proteinExistence type="predicted"/>
<evidence type="ECO:0000313" key="4">
    <source>
        <dbReference type="Proteomes" id="UP000799324"/>
    </source>
</evidence>
<dbReference type="SUPFAM" id="SSF81383">
    <property type="entry name" value="F-box domain"/>
    <property type="match status" value="1"/>
</dbReference>
<dbReference type="AlphaFoldDB" id="A0A6A6T121"/>
<organism evidence="3 4">
    <name type="scientific">Lophiostoma macrostomum CBS 122681</name>
    <dbReference type="NCBI Taxonomy" id="1314788"/>
    <lineage>
        <taxon>Eukaryota</taxon>
        <taxon>Fungi</taxon>
        <taxon>Dikarya</taxon>
        <taxon>Ascomycota</taxon>
        <taxon>Pezizomycotina</taxon>
        <taxon>Dothideomycetes</taxon>
        <taxon>Pleosporomycetidae</taxon>
        <taxon>Pleosporales</taxon>
        <taxon>Lophiostomataceae</taxon>
        <taxon>Lophiostoma</taxon>
    </lineage>
</organism>
<gene>
    <name evidence="3" type="ORF">K491DRAFT_605361</name>
</gene>
<evidence type="ECO:0000256" key="1">
    <source>
        <dbReference type="PROSITE-ProRule" id="PRU00235"/>
    </source>
</evidence>
<dbReference type="PROSITE" id="PS50012">
    <property type="entry name" value="RCC1_3"/>
    <property type="match status" value="1"/>
</dbReference>
<dbReference type="Pfam" id="PF13540">
    <property type="entry name" value="RCC1_2"/>
    <property type="match status" value="1"/>
</dbReference>
<dbReference type="InterPro" id="IPR000408">
    <property type="entry name" value="Reg_chr_condens"/>
</dbReference>
<dbReference type="GO" id="GO:0005737">
    <property type="term" value="C:cytoplasm"/>
    <property type="evidence" value="ECO:0007669"/>
    <property type="project" value="TreeGrafter"/>
</dbReference>
<dbReference type="InterPro" id="IPR001810">
    <property type="entry name" value="F-box_dom"/>
</dbReference>
<dbReference type="PANTHER" id="PTHR45982">
    <property type="entry name" value="REGULATOR OF CHROMOSOME CONDENSATION"/>
    <property type="match status" value="1"/>
</dbReference>
<dbReference type="PANTHER" id="PTHR45982:SF3">
    <property type="entry name" value="F-BOX PROTEIN POF9"/>
    <property type="match status" value="1"/>
</dbReference>
<reference evidence="3" key="1">
    <citation type="journal article" date="2020" name="Stud. Mycol.">
        <title>101 Dothideomycetes genomes: a test case for predicting lifestyles and emergence of pathogens.</title>
        <authorList>
            <person name="Haridas S."/>
            <person name="Albert R."/>
            <person name="Binder M."/>
            <person name="Bloem J."/>
            <person name="Labutti K."/>
            <person name="Salamov A."/>
            <person name="Andreopoulos B."/>
            <person name="Baker S."/>
            <person name="Barry K."/>
            <person name="Bills G."/>
            <person name="Bluhm B."/>
            <person name="Cannon C."/>
            <person name="Castanera R."/>
            <person name="Culley D."/>
            <person name="Daum C."/>
            <person name="Ezra D."/>
            <person name="Gonzalez J."/>
            <person name="Henrissat B."/>
            <person name="Kuo A."/>
            <person name="Liang C."/>
            <person name="Lipzen A."/>
            <person name="Lutzoni F."/>
            <person name="Magnuson J."/>
            <person name="Mondo S."/>
            <person name="Nolan M."/>
            <person name="Ohm R."/>
            <person name="Pangilinan J."/>
            <person name="Park H.-J."/>
            <person name="Ramirez L."/>
            <person name="Alfaro M."/>
            <person name="Sun H."/>
            <person name="Tritt A."/>
            <person name="Yoshinaga Y."/>
            <person name="Zwiers L.-H."/>
            <person name="Turgeon B."/>
            <person name="Goodwin S."/>
            <person name="Spatafora J."/>
            <person name="Crous P."/>
            <person name="Grigoriev I."/>
        </authorList>
    </citation>
    <scope>NUCLEOTIDE SEQUENCE</scope>
    <source>
        <strain evidence="3">CBS 122681</strain>
    </source>
</reference>
<dbReference type="InterPro" id="IPR051553">
    <property type="entry name" value="Ran_GTPase-activating"/>
</dbReference>
<protein>
    <submittedName>
        <fullName evidence="3">RCC1/BLIP-II</fullName>
    </submittedName>
</protein>